<evidence type="ECO:0000256" key="2">
    <source>
        <dbReference type="ARBA" id="ARBA00023125"/>
    </source>
</evidence>
<sequence>MEGAHKIWLRRLGKRPDKGNAGKQEIYDVKYAFLDRLKEVNPEIFAGEYGATLSRHELENLLEKFKTKSGLLHASLRTFVSRTLSKGKEKLGWQVSIPSILFDLPREKARFTPESFLNIQKIRRVEQAMLSVRDENPPGALKLRVGQLLLSAVVFGGLVHREWLHPWISALFERVRIGEGMLWLDMELVWQYEREASDSNDGKKQRSHEQRIVRQRRWIADPVTRFLISRSLPFLRENKDASKSLPNASDILQAYFRTLNINANDLPNNLQEFLAAARTRIGLHVPGYLASFAEGHLMSVSVPPATWTRLCESRAVPVSRGDESNDDGVAEVVKKVTWSGEDETSADQGKILRRLKRVVSAEGKSAAQCEQEISGIIAQQRGRLFPILGYLASWSLYHLSRKKGNSPSTVDRYLGAVADKLLVVCGAEDILEWSPGEFIESYGRVIELVKEESEKGFTRDTLGRFHRFLVQMYHVHPVGDGFFRGRSAPAEVSVDANLVSQREFDLVKEVLGFREAVSFLSGDKNAPVSWAGQFPEAGKSGLSRRALVCLLTAIIGFRCGLRRSEVRYLRLIDVHDDGRAELIVRPTRARKLKSLSATRRIPLRVLLQPDELRLLLSWKACRLREEKKVEQRTLLFSASGLPTTPMPEAMVFPIIREALAMVTGDATLRYHHLRHSFTTWLLVRVTGKSTGLREEAPFLDHQEFDDDSVSTIREQLMGNEPLGRKGTYLVAALCGHAEVGTTFESYVHLSDWLLCRELSRGEILPVVSPDAAARLTGMSRALAYRYTRKDTAGKVLFDWESGFTGAIGKLGRYRDPLVSQATDPILNRIVVEDEVDHQIPLWMTVPKVLHMSQVGKWSVDEICGKLELKREAVEQWIENARRISVMQTKTHNFRHVQIEISGQGVQQRKIKRKTNNDIFPSPLVYDHDLRVATEILSTFEKLSGSERRCIFDMLDYFLEKFSVQSGMVCFHEIAKARRYVDALRMLGIGKRMIRLIDCRGNDSSPKATRERRRSWQKELDLEARNWQTSHKKWGRGVPPGTVGIQVVTKVKEKVHVSYGFRYAIYMIAIAYWN</sequence>
<evidence type="ECO:0000256" key="1">
    <source>
        <dbReference type="ARBA" id="ARBA00008857"/>
    </source>
</evidence>
<reference evidence="4" key="1">
    <citation type="submission" date="2022-12" db="EMBL/GenBank/DDBJ databases">
        <title>Reference genome sequencing for broad-spectrum identification of bacterial and archaeal isolates by mass spectrometry.</title>
        <authorList>
            <person name="Sekiguchi Y."/>
            <person name="Tourlousse D.M."/>
        </authorList>
    </citation>
    <scope>NUCLEOTIDE SEQUENCE</scope>
    <source>
        <strain evidence="4">H2</strain>
    </source>
</reference>
<dbReference type="InterPro" id="IPR050090">
    <property type="entry name" value="Tyrosine_recombinase_XerCD"/>
</dbReference>
<dbReference type="InterPro" id="IPR013762">
    <property type="entry name" value="Integrase-like_cat_sf"/>
</dbReference>
<evidence type="ECO:0008006" key="6">
    <source>
        <dbReference type="Google" id="ProtNLM"/>
    </source>
</evidence>
<evidence type="ECO:0000313" key="4">
    <source>
        <dbReference type="EMBL" id="GLI36521.1"/>
    </source>
</evidence>
<organism evidence="4 5">
    <name type="scientific">Geobacter hydrogenophilus</name>
    <dbReference type="NCBI Taxonomy" id="40983"/>
    <lineage>
        <taxon>Bacteria</taxon>
        <taxon>Pseudomonadati</taxon>
        <taxon>Thermodesulfobacteriota</taxon>
        <taxon>Desulfuromonadia</taxon>
        <taxon>Geobacterales</taxon>
        <taxon>Geobacteraceae</taxon>
        <taxon>Geobacter</taxon>
    </lineage>
</organism>
<dbReference type="CDD" id="cd00397">
    <property type="entry name" value="DNA_BRE_C"/>
    <property type="match status" value="1"/>
</dbReference>
<dbReference type="AlphaFoldDB" id="A0A9W6FX63"/>
<dbReference type="InterPro" id="IPR011010">
    <property type="entry name" value="DNA_brk_join_enz"/>
</dbReference>
<protein>
    <recommendedName>
        <fullName evidence="6">Tyr recombinase domain-containing protein</fullName>
    </recommendedName>
</protein>
<accession>A0A9W6FX63</accession>
<dbReference type="RefSeq" id="WP_214187556.1">
    <property type="nucleotide sequence ID" value="NZ_BSDS01000001.1"/>
</dbReference>
<gene>
    <name evidence="4" type="ORF">GHYDROH2_00220</name>
</gene>
<comment type="similarity">
    <text evidence="1">Belongs to the 'phage' integrase family.</text>
</comment>
<dbReference type="SUPFAM" id="SSF56349">
    <property type="entry name" value="DNA breaking-rejoining enzymes"/>
    <property type="match status" value="1"/>
</dbReference>
<dbReference type="GO" id="GO:0006310">
    <property type="term" value="P:DNA recombination"/>
    <property type="evidence" value="ECO:0007669"/>
    <property type="project" value="UniProtKB-KW"/>
</dbReference>
<dbReference type="PANTHER" id="PTHR30349">
    <property type="entry name" value="PHAGE INTEGRASE-RELATED"/>
    <property type="match status" value="1"/>
</dbReference>
<dbReference type="GO" id="GO:0015074">
    <property type="term" value="P:DNA integration"/>
    <property type="evidence" value="ECO:0007669"/>
    <property type="project" value="InterPro"/>
</dbReference>
<evidence type="ECO:0000256" key="3">
    <source>
        <dbReference type="ARBA" id="ARBA00023172"/>
    </source>
</evidence>
<dbReference type="PANTHER" id="PTHR30349:SF41">
    <property type="entry name" value="INTEGRASE_RECOMBINASE PROTEIN MJ0367-RELATED"/>
    <property type="match status" value="1"/>
</dbReference>
<keyword evidence="2" id="KW-0238">DNA-binding</keyword>
<evidence type="ECO:0000313" key="5">
    <source>
        <dbReference type="Proteomes" id="UP001144352"/>
    </source>
</evidence>
<comment type="caution">
    <text evidence="4">The sequence shown here is derived from an EMBL/GenBank/DDBJ whole genome shotgun (WGS) entry which is preliminary data.</text>
</comment>
<keyword evidence="3" id="KW-0233">DNA recombination</keyword>
<dbReference type="GO" id="GO:0003677">
    <property type="term" value="F:DNA binding"/>
    <property type="evidence" value="ECO:0007669"/>
    <property type="project" value="UniProtKB-KW"/>
</dbReference>
<dbReference type="EMBL" id="BSDS01000001">
    <property type="protein sequence ID" value="GLI36521.1"/>
    <property type="molecule type" value="Genomic_DNA"/>
</dbReference>
<keyword evidence="5" id="KW-1185">Reference proteome</keyword>
<name>A0A9W6FX63_9BACT</name>
<dbReference type="Proteomes" id="UP001144352">
    <property type="component" value="Unassembled WGS sequence"/>
</dbReference>
<dbReference type="Gene3D" id="1.10.443.10">
    <property type="entry name" value="Intergrase catalytic core"/>
    <property type="match status" value="1"/>
</dbReference>
<proteinExistence type="inferred from homology"/>